<dbReference type="Proteomes" id="UP000070700">
    <property type="component" value="Unassembled WGS sequence"/>
</dbReference>
<gene>
    <name evidence="2" type="ORF">LY89DRAFT_325395</name>
</gene>
<proteinExistence type="predicted"/>
<dbReference type="InParanoid" id="A0A132B8J3"/>
<dbReference type="RefSeq" id="XP_018063085.1">
    <property type="nucleotide sequence ID" value="XM_018206742.1"/>
</dbReference>
<reference evidence="2 3" key="1">
    <citation type="submission" date="2015-10" db="EMBL/GenBank/DDBJ databases">
        <title>Full genome of DAOMC 229536 Phialocephala scopiformis, a fungal endophyte of spruce producing the potent anti-insectan compound rugulosin.</title>
        <authorList>
            <consortium name="DOE Joint Genome Institute"/>
            <person name="Walker A.K."/>
            <person name="Frasz S.L."/>
            <person name="Seifert K.A."/>
            <person name="Miller J.D."/>
            <person name="Mondo S.J."/>
            <person name="Labutti K."/>
            <person name="Lipzen A."/>
            <person name="Dockter R."/>
            <person name="Kennedy M."/>
            <person name="Grigoriev I.V."/>
            <person name="Spatafora J.W."/>
        </authorList>
    </citation>
    <scope>NUCLEOTIDE SEQUENCE [LARGE SCALE GENOMIC DNA]</scope>
    <source>
        <strain evidence="2 3">CBS 120377</strain>
    </source>
</reference>
<feature type="region of interest" description="Disordered" evidence="1">
    <location>
        <begin position="284"/>
        <end position="304"/>
    </location>
</feature>
<dbReference type="GeneID" id="28816468"/>
<feature type="compositionally biased region" description="Polar residues" evidence="1">
    <location>
        <begin position="122"/>
        <end position="132"/>
    </location>
</feature>
<evidence type="ECO:0000313" key="3">
    <source>
        <dbReference type="Proteomes" id="UP000070700"/>
    </source>
</evidence>
<sequence>MVRCVSVMLFRSLRTRINKFVARNGMNDASGIGIVDNMYTSLLFFFPSSLSLSPLISTHRLSSAIFPQCTTTTTLSSTHASTKTQQRPQCKPFQSQRHNHRMKSRPAMPSPVQSSPVQSSPAQRTRNATSKALQRILPQPNHPISQPHPAPLSKAKREKAKRRTDPSLTCLGKEKKQRHGNSHPQFSGSYLTSQGSGFEPRENIVSFTHAPDRAPTSGKHAKEKNKSRPAAIKFSFTRYRGTGSSASLFLFLSRRKSKQPQAFLRSSIPTHTSVPRPCYGIVANSSSSRQASKQAGCKYATGHP</sequence>
<protein>
    <submittedName>
        <fullName evidence="2">Uncharacterized protein</fullName>
    </submittedName>
</protein>
<feature type="compositionally biased region" description="Polar residues" evidence="1">
    <location>
        <begin position="85"/>
        <end position="96"/>
    </location>
</feature>
<keyword evidence="3" id="KW-1185">Reference proteome</keyword>
<dbReference type="KEGG" id="psco:LY89DRAFT_325395"/>
<feature type="region of interest" description="Disordered" evidence="1">
    <location>
        <begin position="77"/>
        <end position="199"/>
    </location>
</feature>
<feature type="compositionally biased region" description="Low complexity" evidence="1">
    <location>
        <begin position="110"/>
        <end position="121"/>
    </location>
</feature>
<feature type="compositionally biased region" description="Polar residues" evidence="1">
    <location>
        <begin position="182"/>
        <end position="196"/>
    </location>
</feature>
<dbReference type="AlphaFoldDB" id="A0A132B8J3"/>
<dbReference type="EMBL" id="KQ947434">
    <property type="protein sequence ID" value="KUJ08730.1"/>
    <property type="molecule type" value="Genomic_DNA"/>
</dbReference>
<name>A0A132B8J3_MOLSC</name>
<evidence type="ECO:0000256" key="1">
    <source>
        <dbReference type="SAM" id="MobiDB-lite"/>
    </source>
</evidence>
<organism evidence="2 3">
    <name type="scientific">Mollisia scopiformis</name>
    <name type="common">Conifer needle endophyte fungus</name>
    <name type="synonym">Phialocephala scopiformis</name>
    <dbReference type="NCBI Taxonomy" id="149040"/>
    <lineage>
        <taxon>Eukaryota</taxon>
        <taxon>Fungi</taxon>
        <taxon>Dikarya</taxon>
        <taxon>Ascomycota</taxon>
        <taxon>Pezizomycotina</taxon>
        <taxon>Leotiomycetes</taxon>
        <taxon>Helotiales</taxon>
        <taxon>Mollisiaceae</taxon>
        <taxon>Mollisia</taxon>
    </lineage>
</organism>
<evidence type="ECO:0000313" key="2">
    <source>
        <dbReference type="EMBL" id="KUJ08730.1"/>
    </source>
</evidence>
<feature type="compositionally biased region" description="Polar residues" evidence="1">
    <location>
        <begin position="284"/>
        <end position="293"/>
    </location>
</feature>
<accession>A0A132B8J3</accession>